<organism evidence="1 2">
    <name type="scientific">Linderina pennispora</name>
    <dbReference type="NCBI Taxonomy" id="61395"/>
    <lineage>
        <taxon>Eukaryota</taxon>
        <taxon>Fungi</taxon>
        <taxon>Fungi incertae sedis</taxon>
        <taxon>Zoopagomycota</taxon>
        <taxon>Kickxellomycotina</taxon>
        <taxon>Kickxellomycetes</taxon>
        <taxon>Kickxellales</taxon>
        <taxon>Kickxellaceae</taxon>
        <taxon>Linderina</taxon>
    </lineage>
</organism>
<accession>A0A1Y1WIM6</accession>
<name>A0A1Y1WIM6_9FUNG</name>
<dbReference type="RefSeq" id="XP_040746729.1">
    <property type="nucleotide sequence ID" value="XM_040892256.1"/>
</dbReference>
<comment type="caution">
    <text evidence="1">The sequence shown here is derived from an EMBL/GenBank/DDBJ whole genome shotgun (WGS) entry which is preliminary data.</text>
</comment>
<keyword evidence="2" id="KW-1185">Reference proteome</keyword>
<evidence type="ECO:0000313" key="2">
    <source>
        <dbReference type="Proteomes" id="UP000193922"/>
    </source>
</evidence>
<dbReference type="GeneID" id="63808904"/>
<dbReference type="AlphaFoldDB" id="A0A1Y1WIM6"/>
<evidence type="ECO:0000313" key="1">
    <source>
        <dbReference type="EMBL" id="ORX73389.1"/>
    </source>
</evidence>
<reference evidence="1 2" key="1">
    <citation type="submission" date="2016-07" db="EMBL/GenBank/DDBJ databases">
        <title>Pervasive Adenine N6-methylation of Active Genes in Fungi.</title>
        <authorList>
            <consortium name="DOE Joint Genome Institute"/>
            <person name="Mondo S.J."/>
            <person name="Dannebaum R.O."/>
            <person name="Kuo R.C."/>
            <person name="Labutti K."/>
            <person name="Haridas S."/>
            <person name="Kuo A."/>
            <person name="Salamov A."/>
            <person name="Ahrendt S.R."/>
            <person name="Lipzen A."/>
            <person name="Sullivan W."/>
            <person name="Andreopoulos W.B."/>
            <person name="Clum A."/>
            <person name="Lindquist E."/>
            <person name="Daum C."/>
            <person name="Ramamoorthy G.K."/>
            <person name="Gryganskyi A."/>
            <person name="Culley D."/>
            <person name="Magnuson J.K."/>
            <person name="James T.Y."/>
            <person name="O'Malley M.A."/>
            <person name="Stajich J.E."/>
            <person name="Spatafora J.W."/>
            <person name="Visel A."/>
            <person name="Grigoriev I.V."/>
        </authorList>
    </citation>
    <scope>NUCLEOTIDE SEQUENCE [LARGE SCALE GENOMIC DNA]</scope>
    <source>
        <strain evidence="1 2">ATCC 12442</strain>
    </source>
</reference>
<gene>
    <name evidence="1" type="ORF">DL89DRAFT_92167</name>
</gene>
<dbReference type="Proteomes" id="UP000193922">
    <property type="component" value="Unassembled WGS sequence"/>
</dbReference>
<protein>
    <submittedName>
        <fullName evidence="1">Uncharacterized protein</fullName>
    </submittedName>
</protein>
<sequence>MCGKRAYQKSVPPELLLYDSHSWCRRAFLCSGGGFSDNAVKLTGLRTRCAEGIVATTLATLPVFLTPTGILLLLAPDNGRAGGVMDPDHAGSS</sequence>
<dbReference type="EMBL" id="MCFD01000002">
    <property type="protein sequence ID" value="ORX73389.1"/>
    <property type="molecule type" value="Genomic_DNA"/>
</dbReference>
<proteinExistence type="predicted"/>